<comment type="caution">
    <text evidence="1">The sequence shown here is derived from an EMBL/GenBank/DDBJ whole genome shotgun (WGS) entry which is preliminary data.</text>
</comment>
<reference evidence="1" key="1">
    <citation type="journal article" date="2014" name="Int. J. Syst. Evol. Microbiol.">
        <title>Complete genome sequence of Corynebacterium casei LMG S-19264T (=DSM 44701T), isolated from a smear-ripened cheese.</title>
        <authorList>
            <consortium name="US DOE Joint Genome Institute (JGI-PGF)"/>
            <person name="Walter F."/>
            <person name="Albersmeier A."/>
            <person name="Kalinowski J."/>
            <person name="Ruckert C."/>
        </authorList>
    </citation>
    <scope>NUCLEOTIDE SEQUENCE</scope>
    <source>
        <strain evidence="1">CGMCC 1.3617</strain>
    </source>
</reference>
<organism evidence="1 2">
    <name type="scientific">Neoroseomonas lacus</name>
    <dbReference type="NCBI Taxonomy" id="287609"/>
    <lineage>
        <taxon>Bacteria</taxon>
        <taxon>Pseudomonadati</taxon>
        <taxon>Pseudomonadota</taxon>
        <taxon>Alphaproteobacteria</taxon>
        <taxon>Acetobacterales</taxon>
        <taxon>Acetobacteraceae</taxon>
        <taxon>Neoroseomonas</taxon>
    </lineage>
</organism>
<name>A0A917K665_9PROT</name>
<dbReference type="Proteomes" id="UP000661507">
    <property type="component" value="Unassembled WGS sequence"/>
</dbReference>
<evidence type="ECO:0000313" key="2">
    <source>
        <dbReference type="Proteomes" id="UP000661507"/>
    </source>
</evidence>
<dbReference type="AlphaFoldDB" id="A0A917K665"/>
<keyword evidence="2" id="KW-1185">Reference proteome</keyword>
<protein>
    <submittedName>
        <fullName evidence="1">Uncharacterized protein</fullName>
    </submittedName>
</protein>
<accession>A0A917K665</accession>
<gene>
    <name evidence="1" type="ORF">GCM10011320_06300</name>
</gene>
<sequence>MRQLDAAAARDAIALFEPVPSPREAERLAALVGSWEELLAYLLLRRGSVPGDVAGAIRAATGPRGGAASPRPQGPDAIRLRETEEGLAAAIAALTQAEATVRAAGDALTAALGAHAAERPVSGFDLHLRIAPGGH</sequence>
<reference evidence="1" key="2">
    <citation type="submission" date="2020-09" db="EMBL/GenBank/DDBJ databases">
        <authorList>
            <person name="Sun Q."/>
            <person name="Zhou Y."/>
        </authorList>
    </citation>
    <scope>NUCLEOTIDE SEQUENCE</scope>
    <source>
        <strain evidence="1">CGMCC 1.3617</strain>
    </source>
</reference>
<dbReference type="EMBL" id="BMKW01000001">
    <property type="protein sequence ID" value="GGJ02185.1"/>
    <property type="molecule type" value="Genomic_DNA"/>
</dbReference>
<evidence type="ECO:0000313" key="1">
    <source>
        <dbReference type="EMBL" id="GGJ02185.1"/>
    </source>
</evidence>
<proteinExistence type="predicted"/>